<evidence type="ECO:0000313" key="3">
    <source>
        <dbReference type="EMBL" id="PJR04828.1"/>
    </source>
</evidence>
<organism evidence="3 4">
    <name type="scientific">Avrilella dinanensis</name>
    <dbReference type="NCBI Taxonomy" id="2008672"/>
    <lineage>
        <taxon>Bacteria</taxon>
        <taxon>Pseudomonadati</taxon>
        <taxon>Bacteroidota</taxon>
        <taxon>Flavobacteriia</taxon>
        <taxon>Flavobacteriales</taxon>
        <taxon>Flavobacteriaceae</taxon>
        <taxon>Avrilella</taxon>
    </lineage>
</organism>
<dbReference type="EMBL" id="NIPO01000001">
    <property type="protein sequence ID" value="PJR04828.1"/>
    <property type="molecule type" value="Genomic_DNA"/>
</dbReference>
<dbReference type="PANTHER" id="PTHR35190">
    <property type="entry name" value="PROTEIN DCD1B"/>
    <property type="match status" value="1"/>
</dbReference>
<dbReference type="Pfam" id="PF03417">
    <property type="entry name" value="AAT"/>
    <property type="match status" value="1"/>
</dbReference>
<dbReference type="InterPro" id="IPR005079">
    <property type="entry name" value="Peptidase_C45_hydrolase"/>
</dbReference>
<accession>A0A2M9R7I5</accession>
<keyword evidence="4" id="KW-1185">Reference proteome</keyword>
<dbReference type="InterPro" id="IPR047803">
    <property type="entry name" value="DCD1A/B-like"/>
</dbReference>
<dbReference type="InterPro" id="IPR011990">
    <property type="entry name" value="TPR-like_helical_dom_sf"/>
</dbReference>
<feature type="domain" description="Peptidase C45 hydrolase" evidence="2">
    <location>
        <begin position="235"/>
        <end position="429"/>
    </location>
</feature>
<dbReference type="RefSeq" id="WP_100678387.1">
    <property type="nucleotide sequence ID" value="NZ_NIPO01000001.1"/>
</dbReference>
<feature type="repeat" description="TPR" evidence="1">
    <location>
        <begin position="549"/>
        <end position="582"/>
    </location>
</feature>
<comment type="caution">
    <text evidence="3">The sequence shown here is derived from an EMBL/GenBank/DDBJ whole genome shotgun (WGS) entry which is preliminary data.</text>
</comment>
<sequence>MKWFRSCLKFNKNVFCHSDKGGISLKINDLRLFIPFYSIQNDRKLKGLTNFRQVISFFSLFILVSLTSCGISKSVRHQPITDYNHEIPKVIKHSDSLFSSEENFLVQNKFGQWELYVSGNPLERGLIMGALYEPLYHYQEDVFFGKVKEIVPSKFKQSLLRQFLKWYNREMYLHIPEEYKTEIYGVSRYATNKYDDIAPKYLRSLYLHGAHDIGHAMQDLALVGCSSVALWNDKTEDGKLLLGRNFDFYAGDDFAKNKIITFVNPDEGYPFATVTWAGMIGVVSGMNKAGLTITMNAGKSDIPVVAKTPISIVAREILQYATTIDEAVSIARKREVFVSEALMVSSAKDRKAVLIEMSPENFGVFEVANNELVCTNHFRSEAYANDENNKQHILESHSQYRFDRMEEILSEQPKMNPQKIAGLLRNRGGLKDELIGYGNEKALNQLLAHHSVIFQPEDLLMWVSSSPYQLGEFVAYDLKEIFSSEKKEFASQHKKELTIPKDDFLESDEYKNYELYRIEDRKIDKAISDKSDLSSEEIRKYQQLNPDLWSVYYKIGKYYYEKGYYKASQTEFEKALSKEITTLPDQRNVEKYLKKINRKLR</sequence>
<dbReference type="OrthoDB" id="5480874at2"/>
<dbReference type="Proteomes" id="UP000231960">
    <property type="component" value="Unassembled WGS sequence"/>
</dbReference>
<dbReference type="InterPro" id="IPR047794">
    <property type="entry name" value="C45_proenzyme-like"/>
</dbReference>
<protein>
    <submittedName>
        <fullName evidence="3">Acyl-CoA--6-aminopenicillanic acid acyl-transferase</fullName>
    </submittedName>
</protein>
<keyword evidence="1" id="KW-0802">TPR repeat</keyword>
<evidence type="ECO:0000259" key="2">
    <source>
        <dbReference type="Pfam" id="PF03417"/>
    </source>
</evidence>
<dbReference type="PROSITE" id="PS50005">
    <property type="entry name" value="TPR"/>
    <property type="match status" value="1"/>
</dbReference>
<dbReference type="PANTHER" id="PTHR35190:SF2">
    <property type="entry name" value="PROTEIN DCD1B"/>
    <property type="match status" value="1"/>
</dbReference>
<gene>
    <name evidence="3" type="ORF">CDL10_09965</name>
</gene>
<evidence type="ECO:0000313" key="4">
    <source>
        <dbReference type="Proteomes" id="UP000231960"/>
    </source>
</evidence>
<dbReference type="AlphaFoldDB" id="A0A2M9R7I5"/>
<dbReference type="NCBIfam" id="NF040521">
    <property type="entry name" value="C45_proenzyme"/>
    <property type="match status" value="1"/>
</dbReference>
<dbReference type="InterPro" id="IPR019734">
    <property type="entry name" value="TPR_rpt"/>
</dbReference>
<reference evidence="3 4" key="1">
    <citation type="submission" date="2017-06" db="EMBL/GenBank/DDBJ databases">
        <title>Description of Avrilella dinanensis gen. nov. sp. nov.</title>
        <authorList>
            <person name="Leyer C."/>
            <person name="Sassi M."/>
            <person name="Minet J."/>
            <person name="Kayal S."/>
            <person name="Cattoir V."/>
        </authorList>
    </citation>
    <scope>NUCLEOTIDE SEQUENCE [LARGE SCALE GENOMIC DNA]</scope>
    <source>
        <strain evidence="3 4">UR159</strain>
    </source>
</reference>
<keyword evidence="3" id="KW-0808">Transferase</keyword>
<dbReference type="Gene3D" id="3.60.60.10">
    <property type="entry name" value="Penicillin V Acylase, Chain A"/>
    <property type="match status" value="1"/>
</dbReference>
<name>A0A2M9R7I5_9FLAO</name>
<proteinExistence type="predicted"/>
<evidence type="ECO:0000256" key="1">
    <source>
        <dbReference type="PROSITE-ProRule" id="PRU00339"/>
    </source>
</evidence>
<dbReference type="GO" id="GO:0016740">
    <property type="term" value="F:transferase activity"/>
    <property type="evidence" value="ECO:0007669"/>
    <property type="project" value="UniProtKB-KW"/>
</dbReference>
<dbReference type="SUPFAM" id="SSF48452">
    <property type="entry name" value="TPR-like"/>
    <property type="match status" value="1"/>
</dbReference>